<reference evidence="1" key="1">
    <citation type="journal article" date="2016" name="Int. J. Mol. Sci.">
        <title>Comparative genomics of the extreme acidophile Acidithiobacillus thiooxidans reveals intraspecific divergence and niche adaptation.</title>
        <authorList>
            <person name="Zhang X."/>
            <person name="Feng X."/>
            <person name="Tao J."/>
            <person name="Ma L."/>
            <person name="Xiao Y."/>
            <person name="Liang Y."/>
            <person name="Liu X."/>
            <person name="Yin H."/>
        </authorList>
    </citation>
    <scope>NUCLEOTIDE SEQUENCE [LARGE SCALE GENOMIC DNA]</scope>
    <source>
        <strain evidence="1">DXS-W</strain>
    </source>
</reference>
<sequence length="190" mass="21642">MKLWDTEAALWDHGVIIEPPRVLDFSMDEFSSALFSLVLPADKESESFAGGGWILEYLRFTGLSTDMAVYARNVRCLPHRDDQIPETHRSFVLPTFPSPFYSTLFHLRYFAKLAYESPSARRRFKGCMDHYCPDENLTILVLDAFDDMVSLNVWLPAPVLQAMGYAVLKNYILGPKYKPLALRNAELAAV</sequence>
<organism evidence="1 2">
    <name type="scientific">Acidithiobacillus thiooxidans</name>
    <name type="common">Thiobacillus thiooxidans</name>
    <dbReference type="NCBI Taxonomy" id="930"/>
    <lineage>
        <taxon>Bacteria</taxon>
        <taxon>Pseudomonadati</taxon>
        <taxon>Pseudomonadota</taxon>
        <taxon>Acidithiobacillia</taxon>
        <taxon>Acidithiobacillales</taxon>
        <taxon>Acidithiobacillaceae</taxon>
        <taxon>Acidithiobacillus</taxon>
    </lineage>
</organism>
<comment type="caution">
    <text evidence="1">The sequence shown here is derived from an EMBL/GenBank/DDBJ whole genome shotgun (WGS) entry which is preliminary data.</text>
</comment>
<name>A0A1C2ITV0_ACITH</name>
<protein>
    <submittedName>
        <fullName evidence="1">Uncharacterized protein</fullName>
    </submittedName>
</protein>
<dbReference type="EMBL" id="LWRY01000060">
    <property type="protein sequence ID" value="OCX73909.1"/>
    <property type="molecule type" value="Genomic_DNA"/>
</dbReference>
<keyword evidence="2" id="KW-1185">Reference proteome</keyword>
<gene>
    <name evidence="1" type="ORF">A6M23_07375</name>
</gene>
<evidence type="ECO:0000313" key="1">
    <source>
        <dbReference type="EMBL" id="OCX73909.1"/>
    </source>
</evidence>
<proteinExistence type="predicted"/>
<evidence type="ECO:0000313" key="2">
    <source>
        <dbReference type="Proteomes" id="UP000095008"/>
    </source>
</evidence>
<accession>A0A1C2ITV0</accession>
<dbReference type="AlphaFoldDB" id="A0A1C2ITV0"/>
<dbReference type="Proteomes" id="UP000095008">
    <property type="component" value="Unassembled WGS sequence"/>
</dbReference>